<dbReference type="AlphaFoldDB" id="A0AAV4IW79"/>
<sequence>MWDDKMYRRDVALIFDREANQILMALEPINHSIIRSRLYSGFEKLTIVQCCAPTEDAADGENDEFYSELQEILAYIPKHDITIVMGDINAKIGSDNTMFEEYIGKHGLEVKKKKTSNNKGRFV</sequence>
<evidence type="ECO:0000313" key="1">
    <source>
        <dbReference type="EMBL" id="GFS14370.1"/>
    </source>
</evidence>
<reference evidence="1 2" key="1">
    <citation type="journal article" date="2021" name="Elife">
        <title>Chloroplast acquisition without the gene transfer in kleptoplastic sea slugs, Plakobranchus ocellatus.</title>
        <authorList>
            <person name="Maeda T."/>
            <person name="Takahashi S."/>
            <person name="Yoshida T."/>
            <person name="Shimamura S."/>
            <person name="Takaki Y."/>
            <person name="Nagai Y."/>
            <person name="Toyoda A."/>
            <person name="Suzuki Y."/>
            <person name="Arimoto A."/>
            <person name="Ishii H."/>
            <person name="Satoh N."/>
            <person name="Nishiyama T."/>
            <person name="Hasebe M."/>
            <person name="Maruyama T."/>
            <person name="Minagawa J."/>
            <person name="Obokata J."/>
            <person name="Shigenobu S."/>
        </authorList>
    </citation>
    <scope>NUCLEOTIDE SEQUENCE [LARGE SCALE GENOMIC DNA]</scope>
</reference>
<dbReference type="Proteomes" id="UP000762676">
    <property type="component" value="Unassembled WGS sequence"/>
</dbReference>
<dbReference type="EMBL" id="BMAT01009830">
    <property type="protein sequence ID" value="GFS14370.1"/>
    <property type="molecule type" value="Genomic_DNA"/>
</dbReference>
<keyword evidence="2" id="KW-1185">Reference proteome</keyword>
<gene>
    <name evidence="1" type="ORF">ElyMa_004905700</name>
</gene>
<dbReference type="Gene3D" id="3.60.10.10">
    <property type="entry name" value="Endonuclease/exonuclease/phosphatase"/>
    <property type="match status" value="1"/>
</dbReference>
<organism evidence="1 2">
    <name type="scientific">Elysia marginata</name>
    <dbReference type="NCBI Taxonomy" id="1093978"/>
    <lineage>
        <taxon>Eukaryota</taxon>
        <taxon>Metazoa</taxon>
        <taxon>Spiralia</taxon>
        <taxon>Lophotrochozoa</taxon>
        <taxon>Mollusca</taxon>
        <taxon>Gastropoda</taxon>
        <taxon>Heterobranchia</taxon>
        <taxon>Euthyneura</taxon>
        <taxon>Panpulmonata</taxon>
        <taxon>Sacoglossa</taxon>
        <taxon>Placobranchoidea</taxon>
        <taxon>Plakobranchidae</taxon>
        <taxon>Elysia</taxon>
    </lineage>
</organism>
<evidence type="ECO:0000313" key="2">
    <source>
        <dbReference type="Proteomes" id="UP000762676"/>
    </source>
</evidence>
<proteinExistence type="predicted"/>
<comment type="caution">
    <text evidence="1">The sequence shown here is derived from an EMBL/GenBank/DDBJ whole genome shotgun (WGS) entry which is preliminary data.</text>
</comment>
<dbReference type="InterPro" id="IPR036691">
    <property type="entry name" value="Endo/exonu/phosph_ase_sf"/>
</dbReference>
<dbReference type="SUPFAM" id="SSF56219">
    <property type="entry name" value="DNase I-like"/>
    <property type="match status" value="1"/>
</dbReference>
<name>A0AAV4IW79_9GAST</name>
<protein>
    <submittedName>
        <fullName evidence="1">Craniofacial development protein 2-like</fullName>
    </submittedName>
</protein>
<accession>A0AAV4IW79</accession>